<evidence type="ECO:0000259" key="1">
    <source>
        <dbReference type="Pfam" id="PF02625"/>
    </source>
</evidence>
<dbReference type="SUPFAM" id="SSF51735">
    <property type="entry name" value="NAD(P)-binding Rossmann-fold domains"/>
    <property type="match status" value="1"/>
</dbReference>
<sequence>MSKTAKRLRAFLDAAPSVALVEVAEAKGSTPREKGAWMLVSPERIFGTIGGGQLEFMAIDSARAILKGSISPLEGEMPAKRAEGVTSGRSAQVVLSPVETTPPGGFAATLPSRGRETLTLDIPLGPEIGQCCGGRVEVAVRHVDEAMAADLVASAEISDAALPHVLVFGGGHVGHALASAFALLPLNVVVVETRADALDGMPAEIDVRLTPVPEEMVREAPSGSAVVVLTHDHALDFLIVAEALKRDDTGYVGMIGSKTKKATFRSWFLKTAGGSDEQYARLVCPIGGDAVKDKRPAVIAALAAAEIMTALALPAK</sequence>
<comment type="caution">
    <text evidence="3">The sequence shown here is derived from an EMBL/GenBank/DDBJ whole genome shotgun (WGS) entry which is preliminary data.</text>
</comment>
<dbReference type="InterPro" id="IPR014308">
    <property type="entry name" value="Xanthine_DH_XdhC"/>
</dbReference>
<dbReference type="InterPro" id="IPR027051">
    <property type="entry name" value="XdhC_Rossmann_dom"/>
</dbReference>
<name>A0ABR6LAU0_9HYPH</name>
<evidence type="ECO:0000259" key="2">
    <source>
        <dbReference type="Pfam" id="PF13478"/>
    </source>
</evidence>
<proteinExistence type="predicted"/>
<evidence type="ECO:0000313" key="3">
    <source>
        <dbReference type="EMBL" id="MBB4653130.1"/>
    </source>
</evidence>
<dbReference type="PANTHER" id="PTHR30388">
    <property type="entry name" value="ALDEHYDE OXIDOREDUCTASE MOLYBDENUM COFACTOR ASSEMBLY PROTEIN"/>
    <property type="match status" value="1"/>
</dbReference>
<dbReference type="RefSeq" id="WP_183264510.1">
    <property type="nucleotide sequence ID" value="NZ_BAAAVZ010000021.1"/>
</dbReference>
<dbReference type="Gene3D" id="3.40.50.720">
    <property type="entry name" value="NAD(P)-binding Rossmann-like Domain"/>
    <property type="match status" value="1"/>
</dbReference>
<keyword evidence="4" id="KW-1185">Reference proteome</keyword>
<dbReference type="InterPro" id="IPR036291">
    <property type="entry name" value="NAD(P)-bd_dom_sf"/>
</dbReference>
<dbReference type="PANTHER" id="PTHR30388:SF6">
    <property type="entry name" value="XANTHINE DEHYDROGENASE SUBUNIT A-RELATED"/>
    <property type="match status" value="1"/>
</dbReference>
<dbReference type="Proteomes" id="UP000539538">
    <property type="component" value="Unassembled WGS sequence"/>
</dbReference>
<feature type="domain" description="XdhC- CoxI" evidence="1">
    <location>
        <begin position="16"/>
        <end position="67"/>
    </location>
</feature>
<dbReference type="InterPro" id="IPR052698">
    <property type="entry name" value="MoCofactor_Util/Proc"/>
</dbReference>
<dbReference type="Pfam" id="PF13478">
    <property type="entry name" value="XdhC_C"/>
    <property type="match status" value="1"/>
</dbReference>
<dbReference type="EMBL" id="JACHOT010000010">
    <property type="protein sequence ID" value="MBB4653130.1"/>
    <property type="molecule type" value="Genomic_DNA"/>
</dbReference>
<organism evidence="3 4">
    <name type="scientific">Aminobacter niigataensis</name>
    <dbReference type="NCBI Taxonomy" id="83265"/>
    <lineage>
        <taxon>Bacteria</taxon>
        <taxon>Pseudomonadati</taxon>
        <taxon>Pseudomonadota</taxon>
        <taxon>Alphaproteobacteria</taxon>
        <taxon>Hyphomicrobiales</taxon>
        <taxon>Phyllobacteriaceae</taxon>
        <taxon>Aminobacter</taxon>
    </lineage>
</organism>
<accession>A0ABR6LAU0</accession>
<evidence type="ECO:0000313" key="4">
    <source>
        <dbReference type="Proteomes" id="UP000539538"/>
    </source>
</evidence>
<dbReference type="Pfam" id="PF02625">
    <property type="entry name" value="XdhC_CoxI"/>
    <property type="match status" value="1"/>
</dbReference>
<gene>
    <name evidence="3" type="ORF">GGQ99_004915</name>
</gene>
<reference evidence="3 4" key="1">
    <citation type="submission" date="2020-08" db="EMBL/GenBank/DDBJ databases">
        <title>Genomic Encyclopedia of Type Strains, Phase IV (KMG-IV): sequencing the most valuable type-strain genomes for metagenomic binning, comparative biology and taxonomic classification.</title>
        <authorList>
            <person name="Goeker M."/>
        </authorList>
    </citation>
    <scope>NUCLEOTIDE SEQUENCE [LARGE SCALE GENOMIC DNA]</scope>
    <source>
        <strain evidence="3 4">DSM 7050</strain>
    </source>
</reference>
<dbReference type="InterPro" id="IPR003777">
    <property type="entry name" value="XdhC_CoxI"/>
</dbReference>
<feature type="domain" description="XdhC Rossmann" evidence="2">
    <location>
        <begin position="165"/>
        <end position="307"/>
    </location>
</feature>
<dbReference type="NCBIfam" id="TIGR02964">
    <property type="entry name" value="xanthine_xdhC"/>
    <property type="match status" value="1"/>
</dbReference>
<protein>
    <submittedName>
        <fullName evidence="3">Xanthine dehydrogenase accessory factor</fullName>
    </submittedName>
</protein>